<keyword evidence="3" id="KW-1185">Reference proteome</keyword>
<dbReference type="InterPro" id="IPR000477">
    <property type="entry name" value="RT_dom"/>
</dbReference>
<dbReference type="InterPro" id="IPR053134">
    <property type="entry name" value="RNA-dir_DNA_polymerase"/>
</dbReference>
<dbReference type="AlphaFoldDB" id="A0AAV2FQQ3"/>
<accession>A0AAV2FQQ3</accession>
<protein>
    <recommendedName>
        <fullName evidence="1">Reverse transcriptase domain-containing protein</fullName>
    </recommendedName>
</protein>
<evidence type="ECO:0000259" key="1">
    <source>
        <dbReference type="PROSITE" id="PS50878"/>
    </source>
</evidence>
<feature type="domain" description="Reverse transcriptase" evidence="1">
    <location>
        <begin position="1"/>
        <end position="143"/>
    </location>
</feature>
<dbReference type="Gene3D" id="3.30.70.270">
    <property type="match status" value="1"/>
</dbReference>
<dbReference type="Pfam" id="PF00078">
    <property type="entry name" value="RVT_1"/>
    <property type="match status" value="1"/>
</dbReference>
<dbReference type="InterPro" id="IPR043128">
    <property type="entry name" value="Rev_trsase/Diguanyl_cyclase"/>
</dbReference>
<dbReference type="PROSITE" id="PS50878">
    <property type="entry name" value="RT_POL"/>
    <property type="match status" value="1"/>
</dbReference>
<dbReference type="EMBL" id="OZ034820">
    <property type="protein sequence ID" value="CAL1400680.1"/>
    <property type="molecule type" value="Genomic_DNA"/>
</dbReference>
<gene>
    <name evidence="2" type="ORF">LTRI10_LOCUS40793</name>
</gene>
<dbReference type="Proteomes" id="UP001497516">
    <property type="component" value="Chromosome 7"/>
</dbReference>
<evidence type="ECO:0000313" key="2">
    <source>
        <dbReference type="EMBL" id="CAL1400680.1"/>
    </source>
</evidence>
<name>A0AAV2FQQ3_9ROSI</name>
<dbReference type="SUPFAM" id="SSF56672">
    <property type="entry name" value="DNA/RNA polymerases"/>
    <property type="match status" value="1"/>
</dbReference>
<dbReference type="PANTHER" id="PTHR24559:SF430">
    <property type="entry name" value="RNA-DIRECTED DNA POLYMERASE"/>
    <property type="match status" value="1"/>
</dbReference>
<dbReference type="Gene3D" id="3.10.10.10">
    <property type="entry name" value="HIV Type 1 Reverse Transcriptase, subunit A, domain 1"/>
    <property type="match status" value="1"/>
</dbReference>
<evidence type="ECO:0000313" key="3">
    <source>
        <dbReference type="Proteomes" id="UP001497516"/>
    </source>
</evidence>
<reference evidence="2 3" key="1">
    <citation type="submission" date="2024-04" db="EMBL/GenBank/DDBJ databases">
        <authorList>
            <person name="Fracassetti M."/>
        </authorList>
    </citation>
    <scope>NUCLEOTIDE SEQUENCE [LARGE SCALE GENOMIC DNA]</scope>
</reference>
<dbReference type="CDD" id="cd01647">
    <property type="entry name" value="RT_LTR"/>
    <property type="match status" value="1"/>
</dbReference>
<dbReference type="PANTHER" id="PTHR24559">
    <property type="entry name" value="TRANSPOSON TY3-I GAG-POL POLYPROTEIN"/>
    <property type="match status" value="1"/>
</dbReference>
<dbReference type="InterPro" id="IPR043502">
    <property type="entry name" value="DNA/RNA_pol_sf"/>
</dbReference>
<organism evidence="2 3">
    <name type="scientific">Linum trigynum</name>
    <dbReference type="NCBI Taxonomy" id="586398"/>
    <lineage>
        <taxon>Eukaryota</taxon>
        <taxon>Viridiplantae</taxon>
        <taxon>Streptophyta</taxon>
        <taxon>Embryophyta</taxon>
        <taxon>Tracheophyta</taxon>
        <taxon>Spermatophyta</taxon>
        <taxon>Magnoliopsida</taxon>
        <taxon>eudicotyledons</taxon>
        <taxon>Gunneridae</taxon>
        <taxon>Pentapetalae</taxon>
        <taxon>rosids</taxon>
        <taxon>fabids</taxon>
        <taxon>Malpighiales</taxon>
        <taxon>Linaceae</taxon>
        <taxon>Linum</taxon>
    </lineage>
</organism>
<sequence length="143" mass="16767">MEEARYITWLSNVVFVPKPSGDWRMFVDFTNLNRACPTEAYPMPRIYLLVDATAYHEALSFLDMFSGYHQIPMVEEDRVKTTFMTPFGNFCYEVMAFGLKKAGATYQRMVNQVFRKQLGRNVEAYVDDLIVKSRRLQDHIMDL</sequence>
<proteinExistence type="predicted"/>